<organism evidence="3 4">
    <name type="scientific">Novosphingobium mathurense</name>
    <dbReference type="NCBI Taxonomy" id="428990"/>
    <lineage>
        <taxon>Bacteria</taxon>
        <taxon>Pseudomonadati</taxon>
        <taxon>Pseudomonadota</taxon>
        <taxon>Alphaproteobacteria</taxon>
        <taxon>Sphingomonadales</taxon>
        <taxon>Sphingomonadaceae</taxon>
        <taxon>Novosphingobium</taxon>
    </lineage>
</organism>
<dbReference type="EMBL" id="FVZE01000018">
    <property type="protein sequence ID" value="SLK12164.1"/>
    <property type="molecule type" value="Genomic_DNA"/>
</dbReference>
<dbReference type="InterPro" id="IPR036953">
    <property type="entry name" value="GreA/GreB_C_sf"/>
</dbReference>
<evidence type="ECO:0000259" key="2">
    <source>
        <dbReference type="Pfam" id="PF01272"/>
    </source>
</evidence>
<dbReference type="PANTHER" id="PTHR30437">
    <property type="entry name" value="TRANSCRIPTION ELONGATION FACTOR GREA"/>
    <property type="match status" value="1"/>
</dbReference>
<keyword evidence="4" id="KW-1185">Reference proteome</keyword>
<dbReference type="PANTHER" id="PTHR30437:SF5">
    <property type="entry name" value="REGULATOR OF NUCLEOSIDE DIPHOSPHATE KINASE"/>
    <property type="match status" value="1"/>
</dbReference>
<evidence type="ECO:0000313" key="4">
    <source>
        <dbReference type="Proteomes" id="UP000190989"/>
    </source>
</evidence>
<proteinExistence type="predicted"/>
<dbReference type="Pfam" id="PF01037">
    <property type="entry name" value="AsnC_trans_reg"/>
    <property type="match status" value="1"/>
</dbReference>
<sequence length="252" mass="28080">MPKSGAAKRPPIHLIDVEADALSGLAYSAEKLAPDVSKLLLEEILRAKVLKAERIPKDVVTMRATVKYRDEANGTARWVQLVYPREADIVQGRISILTLIGAGLVGLREGQSILWPDREGQERLLTVIKVVQDTQAETPQPAAKPLRAEGLSSLPEPAAEQQVGIDVIIQIEIDRRQPGYRARFEEAVLNWPNLQECLLLSNDMNYSLRLCLKNIGEYEHVKSGLMANLPGIRKLTANFVVSDLLRRREHQG</sequence>
<feature type="domain" description="Transcription regulator AsnC/Lrp ligand binding" evidence="1">
    <location>
        <begin position="169"/>
        <end position="242"/>
    </location>
</feature>
<reference evidence="4" key="1">
    <citation type="submission" date="2017-02" db="EMBL/GenBank/DDBJ databases">
        <authorList>
            <person name="Varghese N."/>
            <person name="Submissions S."/>
        </authorList>
    </citation>
    <scope>NUCLEOTIDE SEQUENCE [LARGE SCALE GENOMIC DNA]</scope>
    <source>
        <strain evidence="4">SM117</strain>
    </source>
</reference>
<dbReference type="InterPro" id="IPR001437">
    <property type="entry name" value="Tscrpt_elong_fac_GreA/B_C"/>
</dbReference>
<dbReference type="GO" id="GO:0032784">
    <property type="term" value="P:regulation of DNA-templated transcription elongation"/>
    <property type="evidence" value="ECO:0007669"/>
    <property type="project" value="InterPro"/>
</dbReference>
<dbReference type="Gene3D" id="3.10.50.30">
    <property type="entry name" value="Transcription elongation factor, GreA/GreB, C-terminal domain"/>
    <property type="match status" value="1"/>
</dbReference>
<protein>
    <submittedName>
        <fullName evidence="3">Regulator of nucleoside diphosphate kinase</fullName>
    </submittedName>
</protein>
<dbReference type="GO" id="GO:0003677">
    <property type="term" value="F:DNA binding"/>
    <property type="evidence" value="ECO:0007669"/>
    <property type="project" value="InterPro"/>
</dbReference>
<gene>
    <name evidence="3" type="ORF">SAMN06295987_1187</name>
</gene>
<keyword evidence="3" id="KW-0418">Kinase</keyword>
<dbReference type="Gene3D" id="3.30.70.920">
    <property type="match status" value="1"/>
</dbReference>
<dbReference type="STRING" id="428990.SAMN06295987_1187"/>
<dbReference type="Pfam" id="PF01272">
    <property type="entry name" value="GreA_GreB"/>
    <property type="match status" value="1"/>
</dbReference>
<dbReference type="GO" id="GO:0006354">
    <property type="term" value="P:DNA-templated transcription elongation"/>
    <property type="evidence" value="ECO:0007669"/>
    <property type="project" value="TreeGrafter"/>
</dbReference>
<dbReference type="RefSeq" id="WP_079732023.1">
    <property type="nucleotide sequence ID" value="NZ_FVZE01000018.1"/>
</dbReference>
<dbReference type="GO" id="GO:0070063">
    <property type="term" value="F:RNA polymerase binding"/>
    <property type="evidence" value="ECO:0007669"/>
    <property type="project" value="InterPro"/>
</dbReference>
<dbReference type="InterPro" id="IPR011008">
    <property type="entry name" value="Dimeric_a/b-barrel"/>
</dbReference>
<evidence type="ECO:0000259" key="1">
    <source>
        <dbReference type="Pfam" id="PF01037"/>
    </source>
</evidence>
<dbReference type="Proteomes" id="UP000190989">
    <property type="component" value="Unassembled WGS sequence"/>
</dbReference>
<dbReference type="InterPro" id="IPR019887">
    <property type="entry name" value="Tscrpt_reg_AsnC/Lrp_C"/>
</dbReference>
<dbReference type="AlphaFoldDB" id="A0A1U6IVZ0"/>
<feature type="domain" description="Transcription elongation factor GreA/GreB C-terminal" evidence="2">
    <location>
        <begin position="56"/>
        <end position="130"/>
    </location>
</feature>
<dbReference type="SUPFAM" id="SSF54909">
    <property type="entry name" value="Dimeric alpha+beta barrel"/>
    <property type="match status" value="1"/>
</dbReference>
<evidence type="ECO:0000313" key="3">
    <source>
        <dbReference type="EMBL" id="SLK12164.1"/>
    </source>
</evidence>
<dbReference type="SUPFAM" id="SSF54534">
    <property type="entry name" value="FKBP-like"/>
    <property type="match status" value="1"/>
</dbReference>
<dbReference type="InterPro" id="IPR023459">
    <property type="entry name" value="Tscrpt_elong_fac_GreA/B_fam"/>
</dbReference>
<accession>A0A1U6IVZ0</accession>
<name>A0A1U6IVZ0_9SPHN</name>
<keyword evidence="3" id="KW-0808">Transferase</keyword>
<dbReference type="GO" id="GO:0016301">
    <property type="term" value="F:kinase activity"/>
    <property type="evidence" value="ECO:0007669"/>
    <property type="project" value="UniProtKB-KW"/>
</dbReference>
<dbReference type="NCBIfam" id="NF004396">
    <property type="entry name" value="PRK05753.1"/>
    <property type="match status" value="1"/>
</dbReference>